<feature type="binding site" evidence="12">
    <location>
        <position position="275"/>
    </location>
    <ligand>
        <name>glycerol</name>
        <dbReference type="ChEBI" id="CHEBI:17754"/>
    </ligand>
</feature>
<feature type="binding site" evidence="11">
    <location>
        <position position="275"/>
    </location>
    <ligand>
        <name>Zn(2+)</name>
        <dbReference type="ChEBI" id="CHEBI:29105"/>
        <note>catalytic</note>
    </ligand>
</feature>
<comment type="function">
    <text evidence="11">Catalyzes the NAD(P)H-dependent reduction of dihydroxyacetonephosphate (DHAP or glycerone phosphate) to glycerol 1-phosphate (G1P). The G1P thus generated is used as the glycerophosphate backbone of phospholipids in the cellular membranes of Archaea.</text>
</comment>
<dbReference type="GO" id="GO:0046872">
    <property type="term" value="F:metal ion binding"/>
    <property type="evidence" value="ECO:0007669"/>
    <property type="project" value="UniProtKB-KW"/>
</dbReference>
<evidence type="ECO:0000256" key="4">
    <source>
        <dbReference type="ARBA" id="ARBA00022833"/>
    </source>
</evidence>
<feature type="binding site" evidence="11">
    <location>
        <position position="179"/>
    </location>
    <ligand>
        <name>substrate</name>
    </ligand>
</feature>
<evidence type="ECO:0000256" key="13">
    <source>
        <dbReference type="PIRSR" id="PIRSR000112-2"/>
    </source>
</evidence>
<reference evidence="15" key="1">
    <citation type="submission" date="2020-06" db="EMBL/GenBank/DDBJ databases">
        <title>Unique genomic features of the anaerobic methanotrophic archaea.</title>
        <authorList>
            <person name="Chadwick G.L."/>
            <person name="Skennerton C.T."/>
            <person name="Laso-Perez R."/>
            <person name="Leu A.O."/>
            <person name="Speth D.R."/>
            <person name="Yu H."/>
            <person name="Morgan-Lang C."/>
            <person name="Hatzenpichler R."/>
            <person name="Goudeau D."/>
            <person name="Malmstrom R."/>
            <person name="Brazelton W.J."/>
            <person name="Woyke T."/>
            <person name="Hallam S.J."/>
            <person name="Tyson G.W."/>
            <person name="Wegener G."/>
            <person name="Boetius A."/>
            <person name="Orphan V."/>
        </authorList>
    </citation>
    <scope>NUCLEOTIDE SEQUENCE</scope>
</reference>
<evidence type="ECO:0000256" key="11">
    <source>
        <dbReference type="HAMAP-Rule" id="MF_00497"/>
    </source>
</evidence>
<evidence type="ECO:0000256" key="3">
    <source>
        <dbReference type="ARBA" id="ARBA00022723"/>
    </source>
</evidence>
<dbReference type="Gene3D" id="1.20.1090.10">
    <property type="entry name" value="Dehydroquinate synthase-like - alpha domain"/>
    <property type="match status" value="1"/>
</dbReference>
<dbReference type="AlphaFoldDB" id="A0A7G9Z9M1"/>
<dbReference type="UniPathway" id="UPA00940"/>
<dbReference type="CDD" id="cd08173">
    <property type="entry name" value="Gro1PDH"/>
    <property type="match status" value="1"/>
</dbReference>
<evidence type="ECO:0000256" key="10">
    <source>
        <dbReference type="ARBA" id="ARBA00023264"/>
    </source>
</evidence>
<feature type="binding site" evidence="12">
    <location>
        <position position="259"/>
    </location>
    <ligand>
        <name>glycerol</name>
        <dbReference type="ChEBI" id="CHEBI:17754"/>
    </ligand>
</feature>
<dbReference type="PIRSF" id="PIRSF000112">
    <property type="entry name" value="Glycerol_dehydrogenase"/>
    <property type="match status" value="1"/>
</dbReference>
<feature type="binding site" evidence="12">
    <location>
        <position position="179"/>
    </location>
    <ligand>
        <name>glycerol</name>
        <dbReference type="ChEBI" id="CHEBI:17754"/>
    </ligand>
</feature>
<dbReference type="InterPro" id="IPR023002">
    <property type="entry name" value="G1P_dehydrogenase_arc"/>
</dbReference>
<dbReference type="Gene3D" id="3.40.50.1970">
    <property type="match status" value="1"/>
</dbReference>
<evidence type="ECO:0000256" key="12">
    <source>
        <dbReference type="PIRSR" id="PIRSR000112-1"/>
    </source>
</evidence>
<keyword evidence="9 11" id="KW-0594">Phospholipid biosynthesis</keyword>
<dbReference type="EC" id="1.1.1.261" evidence="11"/>
<keyword evidence="10 11" id="KW-1208">Phospholipid metabolism</keyword>
<gene>
    <name evidence="11 15" type="primary">egsA</name>
    <name evidence="15" type="ORF">PHLPJACP_00012</name>
</gene>
<keyword evidence="4 11" id="KW-0862">Zinc</keyword>
<dbReference type="PANTHER" id="PTHR43616:SF5">
    <property type="entry name" value="GLYCEROL DEHYDROGENASE 1"/>
    <property type="match status" value="1"/>
</dbReference>
<evidence type="ECO:0000256" key="8">
    <source>
        <dbReference type="ARBA" id="ARBA00023098"/>
    </source>
</evidence>
<comment type="pathway">
    <text evidence="11">Membrane lipid metabolism; glycerophospholipid metabolism.</text>
</comment>
<keyword evidence="7 11" id="KW-0520">NAD</keyword>
<dbReference type="InterPro" id="IPR016205">
    <property type="entry name" value="Glycerol_DH"/>
</dbReference>
<keyword evidence="6 11" id="KW-0560">Oxidoreductase</keyword>
<feature type="binding site" evidence="11">
    <location>
        <position position="263"/>
    </location>
    <ligand>
        <name>substrate</name>
    </ligand>
</feature>
<dbReference type="HAMAP" id="MF_00497_A">
    <property type="entry name" value="G1P_dehydrogenase_A"/>
    <property type="match status" value="1"/>
</dbReference>
<comment type="catalytic activity">
    <reaction evidence="11">
        <text>sn-glycerol 1-phosphate + NADP(+) = dihydroxyacetone phosphate + NADPH + H(+)</text>
        <dbReference type="Rhea" id="RHEA:21416"/>
        <dbReference type="ChEBI" id="CHEBI:15378"/>
        <dbReference type="ChEBI" id="CHEBI:57642"/>
        <dbReference type="ChEBI" id="CHEBI:57685"/>
        <dbReference type="ChEBI" id="CHEBI:57783"/>
        <dbReference type="ChEBI" id="CHEBI:58349"/>
        <dbReference type="EC" id="1.1.1.261"/>
    </reaction>
</comment>
<dbReference type="EMBL" id="MT631674">
    <property type="protein sequence ID" value="QNO56955.1"/>
    <property type="molecule type" value="Genomic_DNA"/>
</dbReference>
<evidence type="ECO:0000256" key="9">
    <source>
        <dbReference type="ARBA" id="ARBA00023209"/>
    </source>
</evidence>
<evidence type="ECO:0000313" key="15">
    <source>
        <dbReference type="EMBL" id="QNO56955.1"/>
    </source>
</evidence>
<feature type="binding site" evidence="11 14">
    <location>
        <position position="133"/>
    </location>
    <ligand>
        <name>NAD(+)</name>
        <dbReference type="ChEBI" id="CHEBI:57540"/>
    </ligand>
</feature>
<comment type="subcellular location">
    <subcellularLocation>
        <location evidence="11">Cytoplasm</location>
    </subcellularLocation>
</comment>
<dbReference type="GO" id="GO:0050492">
    <property type="term" value="F:glycerol-1-phosphate dehydrogenase [NAD(P)+] activity"/>
    <property type="evidence" value="ECO:0007669"/>
    <property type="project" value="UniProtKB-UniRule"/>
</dbReference>
<keyword evidence="8 11" id="KW-0443">Lipid metabolism</keyword>
<keyword evidence="1 11" id="KW-0963">Cytoplasm</keyword>
<proteinExistence type="inferred from homology"/>
<dbReference type="PANTHER" id="PTHR43616">
    <property type="entry name" value="GLYCEROL DEHYDROGENASE"/>
    <property type="match status" value="1"/>
</dbReference>
<keyword evidence="5 11" id="KW-0521">NADP</keyword>
<feature type="binding site" evidence="11 14">
    <location>
        <begin position="102"/>
        <end position="106"/>
    </location>
    <ligand>
        <name>NAD(+)</name>
        <dbReference type="ChEBI" id="CHEBI:57540"/>
    </ligand>
</feature>
<organism evidence="15">
    <name type="scientific">Candidatus Methanophaga sp. ANME-1 ERB7</name>
    <dbReference type="NCBI Taxonomy" id="2759913"/>
    <lineage>
        <taxon>Archaea</taxon>
        <taxon>Methanobacteriati</taxon>
        <taxon>Methanobacteriota</taxon>
        <taxon>Stenosarchaea group</taxon>
        <taxon>Methanomicrobia</taxon>
        <taxon>Candidatus Methanophagales</taxon>
        <taxon>Candidatus Methanophagaceae</taxon>
        <taxon>Candidatus Methanophaga</taxon>
    </lineage>
</organism>
<protein>
    <recommendedName>
        <fullName evidence="11">Glycerol-1-phosphate dehydrogenase [NAD(P)+]</fullName>
        <shortName evidence="11">G1P dehydrogenase</shortName>
        <shortName evidence="11">G1PDH</shortName>
        <ecNumber evidence="11">1.1.1.261</ecNumber>
    </recommendedName>
    <alternativeName>
        <fullName evidence="11">Enantiomeric glycerophosphate synthase</fullName>
    </alternativeName>
    <alternativeName>
        <fullName evidence="11">sn-glycerol-1-phosphate dehydrogenase</fullName>
    </alternativeName>
</protein>
<sequence>MTAEVIGKGKWMQLPREVLIGHDVLQEIGTVCKQLDMGTRAIIVTGRKTRKIAGERVLEILSDSGYEINLVEVSSINRENIESVKERALEDKAEFILGVGGGTKIDTGKIVAFELHVPFIAVPTIASHDGIASPRASIKDKDRGNSPVSIQTHAPLAVVADTAILASAPYRFTAAGCGDIIANYTAVRDWQLADRIRNAEFSSYAAALSEMTANMIMEHVNEIMKKDEKSTGTVVKALVSSGVAISIAGSSAPASGSEHKFSHALDMIAEKPALHGEQCGVGTIMMTYLYGNNWQQIREVLSKIGAPTTAKELGVTDEEIVEALMHAHEINPGRYTILGDLGLTHEAAERLALATEVT</sequence>
<dbReference type="SUPFAM" id="SSF56796">
    <property type="entry name" value="Dehydroquinate synthase-like"/>
    <property type="match status" value="1"/>
</dbReference>
<feature type="binding site" evidence="11 14">
    <location>
        <begin position="124"/>
        <end position="127"/>
    </location>
    <ligand>
        <name>NAD(+)</name>
        <dbReference type="ChEBI" id="CHEBI:57540"/>
    </ligand>
</feature>
<feature type="binding site" evidence="11">
    <location>
        <position position="179"/>
    </location>
    <ligand>
        <name>Zn(2+)</name>
        <dbReference type="ChEBI" id="CHEBI:29105"/>
        <note>catalytic</note>
    </ligand>
</feature>
<dbReference type="GO" id="GO:0006650">
    <property type="term" value="P:glycerophospholipid metabolic process"/>
    <property type="evidence" value="ECO:0007669"/>
    <property type="project" value="UniProtKB-UniRule"/>
</dbReference>
<evidence type="ECO:0000256" key="2">
    <source>
        <dbReference type="ARBA" id="ARBA00022516"/>
    </source>
</evidence>
<feature type="binding site" evidence="11">
    <location>
        <position position="259"/>
    </location>
    <ligand>
        <name>Zn(2+)</name>
        <dbReference type="ChEBI" id="CHEBI:29105"/>
        <note>catalytic</note>
    </ligand>
</feature>
<dbReference type="NCBIfam" id="NF002022">
    <property type="entry name" value="PRK00843.1"/>
    <property type="match status" value="1"/>
</dbReference>
<feature type="binding site" evidence="13">
    <location>
        <position position="129"/>
    </location>
    <ligand>
        <name>glycerol</name>
        <dbReference type="ChEBI" id="CHEBI:17754"/>
    </ligand>
</feature>
<evidence type="ECO:0000256" key="6">
    <source>
        <dbReference type="ARBA" id="ARBA00023002"/>
    </source>
</evidence>
<dbReference type="GO" id="GO:0008654">
    <property type="term" value="P:phospholipid biosynthetic process"/>
    <property type="evidence" value="ECO:0007669"/>
    <property type="project" value="UniProtKB-KW"/>
</dbReference>
<keyword evidence="2 11" id="KW-0444">Lipid biosynthesis</keyword>
<keyword evidence="3 11" id="KW-0479">Metal-binding</keyword>
<evidence type="ECO:0000256" key="5">
    <source>
        <dbReference type="ARBA" id="ARBA00022857"/>
    </source>
</evidence>
<evidence type="ECO:0000256" key="1">
    <source>
        <dbReference type="ARBA" id="ARBA00022490"/>
    </source>
</evidence>
<feature type="binding site" evidence="11">
    <location>
        <position position="129"/>
    </location>
    <ligand>
        <name>substrate</name>
    </ligand>
</feature>
<evidence type="ECO:0000256" key="14">
    <source>
        <dbReference type="PIRSR" id="PIRSR000112-3"/>
    </source>
</evidence>
<accession>A0A7G9Z9M1</accession>
<comment type="similarity">
    <text evidence="11">Belongs to the glycerol-1-phosphate dehydrogenase family.</text>
</comment>
<dbReference type="Pfam" id="PF13685">
    <property type="entry name" value="Fe-ADH_2"/>
    <property type="match status" value="1"/>
</dbReference>
<evidence type="ECO:0000256" key="7">
    <source>
        <dbReference type="ARBA" id="ARBA00023027"/>
    </source>
</evidence>
<comment type="catalytic activity">
    <reaction evidence="11">
        <text>sn-glycerol 1-phosphate + NAD(+) = dihydroxyacetone phosphate + NADH + H(+)</text>
        <dbReference type="Rhea" id="RHEA:21412"/>
        <dbReference type="ChEBI" id="CHEBI:15378"/>
        <dbReference type="ChEBI" id="CHEBI:57540"/>
        <dbReference type="ChEBI" id="CHEBI:57642"/>
        <dbReference type="ChEBI" id="CHEBI:57685"/>
        <dbReference type="ChEBI" id="CHEBI:57945"/>
        <dbReference type="EC" id="1.1.1.261"/>
    </reaction>
</comment>
<comment type="cofactor">
    <cofactor evidence="11 12">
        <name>Zn(2+)</name>
        <dbReference type="ChEBI" id="CHEBI:29105"/>
    </cofactor>
    <text evidence="11 12">Binds 1 zinc ion per subunit.</text>
</comment>
<dbReference type="GO" id="GO:0005737">
    <property type="term" value="C:cytoplasm"/>
    <property type="evidence" value="ECO:0007669"/>
    <property type="project" value="UniProtKB-SubCell"/>
</dbReference>
<name>A0A7G9Z9M1_9EURY</name>
<dbReference type="InterPro" id="IPR032837">
    <property type="entry name" value="G1PDH"/>
</dbReference>